<organism evidence="9 10">
    <name type="scientific">Candidatus Enterococcus ferrettii</name>
    <dbReference type="NCBI Taxonomy" id="2815324"/>
    <lineage>
        <taxon>Bacteria</taxon>
        <taxon>Bacillati</taxon>
        <taxon>Bacillota</taxon>
        <taxon>Bacilli</taxon>
        <taxon>Lactobacillales</taxon>
        <taxon>Enterococcaceae</taxon>
        <taxon>Enterococcus</taxon>
    </lineage>
</organism>
<evidence type="ECO:0000256" key="1">
    <source>
        <dbReference type="ARBA" id="ARBA00004651"/>
    </source>
</evidence>
<dbReference type="PROSITE" id="PS50850">
    <property type="entry name" value="MFS"/>
    <property type="match status" value="1"/>
</dbReference>
<feature type="transmembrane region" description="Helical" evidence="7">
    <location>
        <begin position="303"/>
        <end position="326"/>
    </location>
</feature>
<feature type="transmembrane region" description="Helical" evidence="7">
    <location>
        <begin position="28"/>
        <end position="52"/>
    </location>
</feature>
<evidence type="ECO:0000313" key="9">
    <source>
        <dbReference type="EMBL" id="MEO1770756.1"/>
    </source>
</evidence>
<reference evidence="9 10" key="1">
    <citation type="submission" date="2021-03" db="EMBL/GenBank/DDBJ databases">
        <authorList>
            <person name="Gilmore M.S."/>
            <person name="Schwartzman J."/>
            <person name="Van Tyne D."/>
            <person name="Martin M."/>
            <person name="Earl A.M."/>
            <person name="Manson A.L."/>
            <person name="Straub T."/>
            <person name="Salamzade R."/>
            <person name="Saavedra J."/>
            <person name="Lebreton F."/>
            <person name="Prichula J."/>
            <person name="Schaufler K."/>
            <person name="Gaca A."/>
            <person name="Sgardioli B."/>
            <person name="Wagenaar J."/>
            <person name="Strong T."/>
        </authorList>
    </citation>
    <scope>NUCLEOTIDE SEQUENCE [LARGE SCALE GENOMIC DNA]</scope>
    <source>
        <strain evidence="9 10">665A</strain>
    </source>
</reference>
<dbReference type="Gene3D" id="1.20.1250.20">
    <property type="entry name" value="MFS general substrate transporter like domains"/>
    <property type="match status" value="1"/>
</dbReference>
<dbReference type="PANTHER" id="PTHR43266">
    <property type="entry name" value="MACROLIDE-EFFLUX PROTEIN"/>
    <property type="match status" value="1"/>
</dbReference>
<feature type="transmembrane region" description="Helical" evidence="7">
    <location>
        <begin position="155"/>
        <end position="178"/>
    </location>
</feature>
<feature type="transmembrane region" description="Helical" evidence="7">
    <location>
        <begin position="184"/>
        <end position="204"/>
    </location>
</feature>
<feature type="transmembrane region" description="Helical" evidence="7">
    <location>
        <begin position="58"/>
        <end position="80"/>
    </location>
</feature>
<keyword evidence="2" id="KW-0813">Transport</keyword>
<keyword evidence="6 7" id="KW-0472">Membrane</keyword>
<feature type="transmembrane region" description="Helical" evidence="7">
    <location>
        <begin position="116"/>
        <end position="134"/>
    </location>
</feature>
<keyword evidence="5 7" id="KW-1133">Transmembrane helix</keyword>
<evidence type="ECO:0000256" key="2">
    <source>
        <dbReference type="ARBA" id="ARBA00022448"/>
    </source>
</evidence>
<comment type="subcellular location">
    <subcellularLocation>
        <location evidence="1">Cell membrane</location>
        <topology evidence="1">Multi-pass membrane protein</topology>
    </subcellularLocation>
</comment>
<feature type="transmembrane region" description="Helical" evidence="7">
    <location>
        <begin position="368"/>
        <end position="389"/>
    </location>
</feature>
<sequence length="429" mass="46797">MEENKIREQLLDHQKIVQAIPAPRNFTLMVLGQVVSIMGSVLLRFALSLFVLDQTGRADIFATLLAVSSIPLVLGPFGGAIADRFNRRNLMVIYDFTSSGITITLFFLLWRGNNSILLIGLIMVLLSFISAMYNPTVSASIPLLVAEQKIEKANGIVSAVQALGSVLAPVLGSLLYGYLPIDRLILISGVAFFLSAVMELFIHIPFEKGAMNGKLTKVIMNDLKEGFIYVRKEPFIYKSVLLAAALNMLVTPILIVAVPAILRLVMHSSELMYGLGNGLIGLAMVFGALTIGFFTKKLRFANAYLWLLGLSALVLPIIVAVLPIVLSLGNSWSFLILMSGAIPISMLVSILSIFLISKVQRKTPNEQLGKVMAIIMAAAQCSLPLGQLLYGKLLDTFETQLYLPLFFVTGILVFVSLGVKKGFKNIVED</sequence>
<keyword evidence="3" id="KW-1003">Cell membrane</keyword>
<keyword evidence="10" id="KW-1185">Reference proteome</keyword>
<comment type="caution">
    <text evidence="9">The sequence shown here is derived from an EMBL/GenBank/DDBJ whole genome shotgun (WGS) entry which is preliminary data.</text>
</comment>
<proteinExistence type="predicted"/>
<evidence type="ECO:0000313" key="10">
    <source>
        <dbReference type="Proteomes" id="UP000664357"/>
    </source>
</evidence>
<accession>A0ABV0EQD0</accession>
<evidence type="ECO:0000256" key="5">
    <source>
        <dbReference type="ARBA" id="ARBA00022989"/>
    </source>
</evidence>
<gene>
    <name evidence="9" type="ORF">JZO67_002709</name>
</gene>
<evidence type="ECO:0000259" key="8">
    <source>
        <dbReference type="PROSITE" id="PS50850"/>
    </source>
</evidence>
<dbReference type="EMBL" id="JAFREL020000002">
    <property type="protein sequence ID" value="MEO1770756.1"/>
    <property type="molecule type" value="Genomic_DNA"/>
</dbReference>
<reference evidence="9 10" key="2">
    <citation type="submission" date="2024-02" db="EMBL/GenBank/DDBJ databases">
        <title>The Genome Sequence of Enterococcus sp. DIV0159.</title>
        <authorList>
            <person name="Earl A."/>
            <person name="Manson A."/>
            <person name="Gilmore M."/>
            <person name="Sanders J."/>
            <person name="Shea T."/>
            <person name="Howe W."/>
            <person name="Livny J."/>
            <person name="Cuomo C."/>
            <person name="Neafsey D."/>
            <person name="Birren B."/>
        </authorList>
    </citation>
    <scope>NUCLEOTIDE SEQUENCE [LARGE SCALE GENOMIC DNA]</scope>
    <source>
        <strain evidence="9 10">665A</strain>
    </source>
</reference>
<feature type="transmembrane region" description="Helical" evidence="7">
    <location>
        <begin position="92"/>
        <end position="110"/>
    </location>
</feature>
<feature type="transmembrane region" description="Helical" evidence="7">
    <location>
        <begin position="271"/>
        <end position="291"/>
    </location>
</feature>
<name>A0ABV0EQD0_9ENTE</name>
<evidence type="ECO:0000256" key="3">
    <source>
        <dbReference type="ARBA" id="ARBA00022475"/>
    </source>
</evidence>
<dbReference type="Proteomes" id="UP000664357">
    <property type="component" value="Unassembled WGS sequence"/>
</dbReference>
<evidence type="ECO:0000256" key="4">
    <source>
        <dbReference type="ARBA" id="ARBA00022692"/>
    </source>
</evidence>
<dbReference type="RefSeq" id="WP_207701707.1">
    <property type="nucleotide sequence ID" value="NZ_JAFREL020000002.1"/>
</dbReference>
<feature type="transmembrane region" description="Helical" evidence="7">
    <location>
        <begin position="240"/>
        <end position="265"/>
    </location>
</feature>
<feature type="domain" description="Major facilitator superfamily (MFS) profile" evidence="8">
    <location>
        <begin position="1"/>
        <end position="207"/>
    </location>
</feature>
<feature type="transmembrane region" description="Helical" evidence="7">
    <location>
        <begin position="401"/>
        <end position="419"/>
    </location>
</feature>
<dbReference type="InterPro" id="IPR011701">
    <property type="entry name" value="MFS"/>
</dbReference>
<dbReference type="InterPro" id="IPR036259">
    <property type="entry name" value="MFS_trans_sf"/>
</dbReference>
<protein>
    <recommendedName>
        <fullName evidence="8">Major facilitator superfamily (MFS) profile domain-containing protein</fullName>
    </recommendedName>
</protein>
<dbReference type="PANTHER" id="PTHR43266:SF9">
    <property type="entry name" value="PERMEASE, MAJOR FACILITATOR SUPERFAMILY-RELATED"/>
    <property type="match status" value="1"/>
</dbReference>
<evidence type="ECO:0000256" key="6">
    <source>
        <dbReference type="ARBA" id="ARBA00023136"/>
    </source>
</evidence>
<dbReference type="SUPFAM" id="SSF103473">
    <property type="entry name" value="MFS general substrate transporter"/>
    <property type="match status" value="1"/>
</dbReference>
<dbReference type="CDD" id="cd06173">
    <property type="entry name" value="MFS_MefA_like"/>
    <property type="match status" value="1"/>
</dbReference>
<dbReference type="Pfam" id="PF07690">
    <property type="entry name" value="MFS_1"/>
    <property type="match status" value="1"/>
</dbReference>
<feature type="transmembrane region" description="Helical" evidence="7">
    <location>
        <begin position="332"/>
        <end position="356"/>
    </location>
</feature>
<dbReference type="InterPro" id="IPR020846">
    <property type="entry name" value="MFS_dom"/>
</dbReference>
<evidence type="ECO:0000256" key="7">
    <source>
        <dbReference type="SAM" id="Phobius"/>
    </source>
</evidence>
<keyword evidence="4 7" id="KW-0812">Transmembrane</keyword>